<evidence type="ECO:0000313" key="1">
    <source>
        <dbReference type="Ensembl" id="ENSCINP00000033047.1"/>
    </source>
</evidence>
<dbReference type="InParanoid" id="H2XTR3"/>
<dbReference type="Proteomes" id="UP000008144">
    <property type="component" value="Chromosome 4"/>
</dbReference>
<reference evidence="1" key="4">
    <citation type="submission" date="2025-09" db="UniProtKB">
        <authorList>
            <consortium name="Ensembl"/>
        </authorList>
    </citation>
    <scope>IDENTIFICATION</scope>
</reference>
<sequence length="62" mass="7007">RKCLTAPSDDLWNVLLNEPCSAYSSSSFSFIPLSNTSLYKQSYSHPCNTNKPISRFCRLLCT</sequence>
<dbReference type="EMBL" id="EAAA01001992">
    <property type="status" value="NOT_ANNOTATED_CDS"/>
    <property type="molecule type" value="Genomic_DNA"/>
</dbReference>
<dbReference type="HOGENOM" id="CLU_2909892_0_0_1"/>
<dbReference type="AlphaFoldDB" id="H2XTR3"/>
<reference evidence="1" key="3">
    <citation type="submission" date="2025-08" db="UniProtKB">
        <authorList>
            <consortium name="Ensembl"/>
        </authorList>
    </citation>
    <scope>IDENTIFICATION</scope>
</reference>
<organism evidence="1 2">
    <name type="scientific">Ciona intestinalis</name>
    <name type="common">Transparent sea squirt</name>
    <name type="synonym">Ascidia intestinalis</name>
    <dbReference type="NCBI Taxonomy" id="7719"/>
    <lineage>
        <taxon>Eukaryota</taxon>
        <taxon>Metazoa</taxon>
        <taxon>Chordata</taxon>
        <taxon>Tunicata</taxon>
        <taxon>Ascidiacea</taxon>
        <taxon>Phlebobranchia</taxon>
        <taxon>Cionidae</taxon>
        <taxon>Ciona</taxon>
    </lineage>
</organism>
<proteinExistence type="predicted"/>
<evidence type="ECO:0000313" key="2">
    <source>
        <dbReference type="Proteomes" id="UP000008144"/>
    </source>
</evidence>
<reference evidence="2" key="1">
    <citation type="journal article" date="2002" name="Science">
        <title>The draft genome of Ciona intestinalis: insights into chordate and vertebrate origins.</title>
        <authorList>
            <person name="Dehal P."/>
            <person name="Satou Y."/>
            <person name="Campbell R.K."/>
            <person name="Chapman J."/>
            <person name="Degnan B."/>
            <person name="De Tomaso A."/>
            <person name="Davidson B."/>
            <person name="Di Gregorio A."/>
            <person name="Gelpke M."/>
            <person name="Goodstein D.M."/>
            <person name="Harafuji N."/>
            <person name="Hastings K.E."/>
            <person name="Ho I."/>
            <person name="Hotta K."/>
            <person name="Huang W."/>
            <person name="Kawashima T."/>
            <person name="Lemaire P."/>
            <person name="Martinez D."/>
            <person name="Meinertzhagen I.A."/>
            <person name="Necula S."/>
            <person name="Nonaka M."/>
            <person name="Putnam N."/>
            <person name="Rash S."/>
            <person name="Saiga H."/>
            <person name="Satake M."/>
            <person name="Terry A."/>
            <person name="Yamada L."/>
            <person name="Wang H.G."/>
            <person name="Awazu S."/>
            <person name="Azumi K."/>
            <person name="Boore J."/>
            <person name="Branno M."/>
            <person name="Chin-Bow S."/>
            <person name="DeSantis R."/>
            <person name="Doyle S."/>
            <person name="Francino P."/>
            <person name="Keys D.N."/>
            <person name="Haga S."/>
            <person name="Hayashi H."/>
            <person name="Hino K."/>
            <person name="Imai K.S."/>
            <person name="Inaba K."/>
            <person name="Kano S."/>
            <person name="Kobayashi K."/>
            <person name="Kobayashi M."/>
            <person name="Lee B.I."/>
            <person name="Makabe K.W."/>
            <person name="Manohar C."/>
            <person name="Matassi G."/>
            <person name="Medina M."/>
            <person name="Mochizuki Y."/>
            <person name="Mount S."/>
            <person name="Morishita T."/>
            <person name="Miura S."/>
            <person name="Nakayama A."/>
            <person name="Nishizaka S."/>
            <person name="Nomoto H."/>
            <person name="Ohta F."/>
            <person name="Oishi K."/>
            <person name="Rigoutsos I."/>
            <person name="Sano M."/>
            <person name="Sasaki A."/>
            <person name="Sasakura Y."/>
            <person name="Shoguchi E."/>
            <person name="Shin-i T."/>
            <person name="Spagnuolo A."/>
            <person name="Stainier D."/>
            <person name="Suzuki M.M."/>
            <person name="Tassy O."/>
            <person name="Takatori N."/>
            <person name="Tokuoka M."/>
            <person name="Yagi K."/>
            <person name="Yoshizaki F."/>
            <person name="Wada S."/>
            <person name="Zhang C."/>
            <person name="Hyatt P.D."/>
            <person name="Larimer F."/>
            <person name="Detter C."/>
            <person name="Doggett N."/>
            <person name="Glavina T."/>
            <person name="Hawkins T."/>
            <person name="Richardson P."/>
            <person name="Lucas S."/>
            <person name="Kohara Y."/>
            <person name="Levine M."/>
            <person name="Satoh N."/>
            <person name="Rokhsar D.S."/>
        </authorList>
    </citation>
    <scope>NUCLEOTIDE SEQUENCE [LARGE SCALE GENOMIC DNA]</scope>
</reference>
<keyword evidence="2" id="KW-1185">Reference proteome</keyword>
<name>H2XTR3_CIOIN</name>
<accession>H2XTR3</accession>
<dbReference type="Ensembl" id="ENSCINT00000030901.1">
    <property type="protein sequence ID" value="ENSCINP00000033047.1"/>
    <property type="gene ID" value="ENSCING00000023240.1"/>
</dbReference>
<protein>
    <submittedName>
        <fullName evidence="1">Uncharacterized protein</fullName>
    </submittedName>
</protein>
<reference evidence="1" key="2">
    <citation type="journal article" date="2008" name="Genome Biol.">
        <title>Improved genome assembly and evidence-based global gene model set for the chordate Ciona intestinalis: new insight into intron and operon populations.</title>
        <authorList>
            <person name="Satou Y."/>
            <person name="Mineta K."/>
            <person name="Ogasawara M."/>
            <person name="Sasakura Y."/>
            <person name="Shoguchi E."/>
            <person name="Ueno K."/>
            <person name="Yamada L."/>
            <person name="Matsumoto J."/>
            <person name="Wasserscheid J."/>
            <person name="Dewar K."/>
            <person name="Wiley G.B."/>
            <person name="Macmil S.L."/>
            <person name="Roe B.A."/>
            <person name="Zeller R.W."/>
            <person name="Hastings K.E."/>
            <person name="Lemaire P."/>
            <person name="Lindquist E."/>
            <person name="Endo T."/>
            <person name="Hotta K."/>
            <person name="Inaba K."/>
        </authorList>
    </citation>
    <scope>NUCLEOTIDE SEQUENCE [LARGE SCALE GENOMIC DNA]</scope>
    <source>
        <strain evidence="1">wild type</strain>
    </source>
</reference>